<dbReference type="InterPro" id="IPR036388">
    <property type="entry name" value="WH-like_DNA-bd_sf"/>
</dbReference>
<keyword evidence="9" id="KW-1185">Reference proteome</keyword>
<dbReference type="PANTHER" id="PTHR46577:SF1">
    <property type="entry name" value="HTH-TYPE TRANSCRIPTIONAL REGULATORY PROTEIN GABR"/>
    <property type="match status" value="1"/>
</dbReference>
<dbReference type="InterPro" id="IPR015424">
    <property type="entry name" value="PyrdxlP-dep_Trfase"/>
</dbReference>
<dbReference type="Gene3D" id="3.90.1150.10">
    <property type="entry name" value="Aspartate Aminotransferase, domain 1"/>
    <property type="match status" value="1"/>
</dbReference>
<dbReference type="InterPro" id="IPR036390">
    <property type="entry name" value="WH_DNA-bd_sf"/>
</dbReference>
<comment type="caution">
    <text evidence="8">The sequence shown here is derived from an EMBL/GenBank/DDBJ whole genome shotgun (WGS) entry which is preliminary data.</text>
</comment>
<evidence type="ECO:0000256" key="3">
    <source>
        <dbReference type="ARBA" id="ARBA00023015"/>
    </source>
</evidence>
<dbReference type="CDD" id="cd00609">
    <property type="entry name" value="AAT_like"/>
    <property type="match status" value="1"/>
</dbReference>
<dbReference type="SUPFAM" id="SSF53383">
    <property type="entry name" value="PLP-dependent transferases"/>
    <property type="match status" value="1"/>
</dbReference>
<comment type="similarity">
    <text evidence="1">In the C-terminal section; belongs to the class-I pyridoxal-phosphate-dependent aminotransferase family.</text>
</comment>
<dbReference type="InterPro" id="IPR051446">
    <property type="entry name" value="HTH_trans_reg/aminotransferase"/>
</dbReference>
<dbReference type="InterPro" id="IPR004839">
    <property type="entry name" value="Aminotransferase_I/II_large"/>
</dbReference>
<evidence type="ECO:0000256" key="4">
    <source>
        <dbReference type="ARBA" id="ARBA00023125"/>
    </source>
</evidence>
<feature type="domain" description="HTH gntR-type" evidence="7">
    <location>
        <begin position="25"/>
        <end position="93"/>
    </location>
</feature>
<reference evidence="8 9" key="1">
    <citation type="submission" date="2019-09" db="EMBL/GenBank/DDBJ databases">
        <title>Phylogeny of genus Pseudoclavibacter and closely related genus.</title>
        <authorList>
            <person name="Li Y."/>
        </authorList>
    </citation>
    <scope>NUCLEOTIDE SEQUENCE [LARGE SCALE GENOMIC DNA]</scope>
    <source>
        <strain evidence="8 9">THG-MD12</strain>
    </source>
</reference>
<dbReference type="PROSITE" id="PS50949">
    <property type="entry name" value="HTH_GNTR"/>
    <property type="match status" value="1"/>
</dbReference>
<evidence type="ECO:0000313" key="8">
    <source>
        <dbReference type="EMBL" id="KAB1636864.1"/>
    </source>
</evidence>
<dbReference type="PRINTS" id="PR00035">
    <property type="entry name" value="HTHGNTR"/>
</dbReference>
<dbReference type="RefSeq" id="WP_151424579.1">
    <property type="nucleotide sequence ID" value="NZ_CANKVH010000005.1"/>
</dbReference>
<dbReference type="Pfam" id="PF00392">
    <property type="entry name" value="GntR"/>
    <property type="match status" value="1"/>
</dbReference>
<dbReference type="SUPFAM" id="SSF46785">
    <property type="entry name" value="Winged helix' DNA-binding domain"/>
    <property type="match status" value="1"/>
</dbReference>
<dbReference type="SMART" id="SM00345">
    <property type="entry name" value="HTH_GNTR"/>
    <property type="match status" value="1"/>
</dbReference>
<dbReference type="CDD" id="cd07377">
    <property type="entry name" value="WHTH_GntR"/>
    <property type="match status" value="1"/>
</dbReference>
<dbReference type="OrthoDB" id="199743at2"/>
<organism evidence="8 9">
    <name type="scientific">Pseudoclavibacter terrae</name>
    <dbReference type="NCBI Taxonomy" id="1530195"/>
    <lineage>
        <taxon>Bacteria</taxon>
        <taxon>Bacillati</taxon>
        <taxon>Actinomycetota</taxon>
        <taxon>Actinomycetes</taxon>
        <taxon>Micrococcales</taxon>
        <taxon>Microbacteriaceae</taxon>
        <taxon>Pseudoclavibacter</taxon>
    </lineage>
</organism>
<name>A0A7J5AZ81_9MICO</name>
<dbReference type="GO" id="GO:0030170">
    <property type="term" value="F:pyridoxal phosphate binding"/>
    <property type="evidence" value="ECO:0007669"/>
    <property type="project" value="InterPro"/>
</dbReference>
<evidence type="ECO:0000313" key="9">
    <source>
        <dbReference type="Proteomes" id="UP000490386"/>
    </source>
</evidence>
<dbReference type="InterPro" id="IPR015422">
    <property type="entry name" value="PyrdxlP-dep_Trfase_small"/>
</dbReference>
<proteinExistence type="inferred from homology"/>
<dbReference type="Pfam" id="PF00155">
    <property type="entry name" value="Aminotran_1_2"/>
    <property type="match status" value="1"/>
</dbReference>
<keyword evidence="4" id="KW-0238">DNA-binding</keyword>
<evidence type="ECO:0000256" key="5">
    <source>
        <dbReference type="ARBA" id="ARBA00023163"/>
    </source>
</evidence>
<dbReference type="GO" id="GO:0003700">
    <property type="term" value="F:DNA-binding transcription factor activity"/>
    <property type="evidence" value="ECO:0007669"/>
    <property type="project" value="InterPro"/>
</dbReference>
<evidence type="ECO:0000259" key="7">
    <source>
        <dbReference type="PROSITE" id="PS50949"/>
    </source>
</evidence>
<feature type="region of interest" description="Disordered" evidence="6">
    <location>
        <begin position="81"/>
        <end position="101"/>
    </location>
</feature>
<evidence type="ECO:0000256" key="2">
    <source>
        <dbReference type="ARBA" id="ARBA00022898"/>
    </source>
</evidence>
<accession>A0A7J5AZ81</accession>
<dbReference type="Gene3D" id="3.40.640.10">
    <property type="entry name" value="Type I PLP-dependent aspartate aminotransferase-like (Major domain)"/>
    <property type="match status" value="1"/>
</dbReference>
<dbReference type="InterPro" id="IPR015421">
    <property type="entry name" value="PyrdxlP-dep_Trfase_major"/>
</dbReference>
<dbReference type="EMBL" id="WBJX01000005">
    <property type="protein sequence ID" value="KAB1636864.1"/>
    <property type="molecule type" value="Genomic_DNA"/>
</dbReference>
<gene>
    <name evidence="8" type="ORF">F8O03_14990</name>
</gene>
<dbReference type="AlphaFoldDB" id="A0A7J5AZ81"/>
<dbReference type="GO" id="GO:0008483">
    <property type="term" value="F:transaminase activity"/>
    <property type="evidence" value="ECO:0007669"/>
    <property type="project" value="UniProtKB-KW"/>
</dbReference>
<keyword evidence="5" id="KW-0804">Transcription</keyword>
<dbReference type="InterPro" id="IPR000524">
    <property type="entry name" value="Tscrpt_reg_HTH_GntR"/>
</dbReference>
<dbReference type="Proteomes" id="UP000490386">
    <property type="component" value="Unassembled WGS sequence"/>
</dbReference>
<keyword evidence="8" id="KW-0808">Transferase</keyword>
<keyword evidence="8" id="KW-0032">Aminotransferase</keyword>
<keyword evidence="3" id="KW-0805">Transcription regulation</keyword>
<keyword evidence="2" id="KW-0663">Pyridoxal phosphate</keyword>
<evidence type="ECO:0000256" key="1">
    <source>
        <dbReference type="ARBA" id="ARBA00005384"/>
    </source>
</evidence>
<dbReference type="Gene3D" id="1.10.10.10">
    <property type="entry name" value="Winged helix-like DNA-binding domain superfamily/Winged helix DNA-binding domain"/>
    <property type="match status" value="1"/>
</dbReference>
<protein>
    <submittedName>
        <fullName evidence="8">PLP-dependent aminotransferase family protein</fullName>
    </submittedName>
</protein>
<sequence length="488" mass="52697">MESTSGSRISARTLLSLAGELRDDSAAYEALAERIRLLIVDGRIPVGTRLPSERELAVQSGRSRTTIVAAYQSLRDSGHVLSRQGSGSRVTLPRLGRQDYRPSGEGENFGVDFARAVPPPVEGLAEIIADASSSMPLALAAPGFDLLGTLSLRSAIADRYAARGLPTTADQIIVTMGAQHAISLTAHTLLTRSDVVLVESPTYPHAYEAMRRAGARLIATPVTTGGWEIDHLVETIERMRPALAYLIPDFHNPTGASMRPEDRVRVTEAARAAGTILVVDETTADLSIDRPWDDGPFARHARGASPFSGSGVVTVGSLSKAAWAGLRIGWIRADAALIRRFVQARPAGDLGTPQIEQLLAERIVRALPELLPRRREQMRRHRDALHEALSLHLPEWQVPLPDGGLSMWVHLAQSASSAMTSLSEARGLALVAGPKFSIDGSLERFLRVPFTAPIADLEAGTRMLADAWAQLSARDVRSMADTRLPEMV</sequence>
<dbReference type="PANTHER" id="PTHR46577">
    <property type="entry name" value="HTH-TYPE TRANSCRIPTIONAL REGULATORY PROTEIN GABR"/>
    <property type="match status" value="1"/>
</dbReference>
<evidence type="ECO:0000256" key="6">
    <source>
        <dbReference type="SAM" id="MobiDB-lite"/>
    </source>
</evidence>
<dbReference type="GO" id="GO:0003677">
    <property type="term" value="F:DNA binding"/>
    <property type="evidence" value="ECO:0007669"/>
    <property type="project" value="UniProtKB-KW"/>
</dbReference>